<dbReference type="PANTHER" id="PTHR23076:SF97">
    <property type="entry name" value="ATP-DEPENDENT ZINC METALLOPROTEASE YME1L1"/>
    <property type="match status" value="1"/>
</dbReference>
<dbReference type="InterPro" id="IPR041569">
    <property type="entry name" value="AAA_lid_3"/>
</dbReference>
<feature type="binding site" evidence="19">
    <location>
        <position position="909"/>
    </location>
    <ligand>
        <name>Zn(2+)</name>
        <dbReference type="ChEBI" id="CHEBI:29105"/>
    </ligand>
</feature>
<dbReference type="Gene3D" id="3.30.1130.10">
    <property type="match status" value="1"/>
</dbReference>
<dbReference type="InterPro" id="IPR003959">
    <property type="entry name" value="ATPase_AAA_core"/>
</dbReference>
<feature type="compositionally biased region" description="Polar residues" evidence="22">
    <location>
        <begin position="749"/>
        <end position="761"/>
    </location>
</feature>
<evidence type="ECO:0000256" key="8">
    <source>
        <dbReference type="ARBA" id="ARBA00022670"/>
    </source>
</evidence>
<evidence type="ECO:0000256" key="16">
    <source>
        <dbReference type="ARBA" id="ARBA00023049"/>
    </source>
</evidence>
<dbReference type="AlphaFoldDB" id="L7VHC7"/>
<dbReference type="GO" id="GO:0004176">
    <property type="term" value="F:ATP-dependent peptidase activity"/>
    <property type="evidence" value="ECO:0007669"/>
    <property type="project" value="InterPro"/>
</dbReference>
<dbReference type="InterPro" id="IPR043133">
    <property type="entry name" value="GTP-CH-I_C/QueF"/>
</dbReference>
<dbReference type="GO" id="GO:0006730">
    <property type="term" value="P:one-carbon metabolic process"/>
    <property type="evidence" value="ECO:0007669"/>
    <property type="project" value="UniProtKB-UniRule"/>
</dbReference>
<dbReference type="PROSITE" id="PS00860">
    <property type="entry name" value="GTP_CYCLOHYDROL_1_2"/>
    <property type="match status" value="1"/>
</dbReference>
<feature type="active site" evidence="20">
    <location>
        <position position="426"/>
    </location>
</feature>
<comment type="cofactor">
    <cofactor evidence="20">
        <name>Zn(2+)</name>
        <dbReference type="ChEBI" id="CHEBI:29105"/>
    </cofactor>
    <text evidence="20">Binds 1 zinc ion per subunit.</text>
</comment>
<dbReference type="GO" id="GO:0005525">
    <property type="term" value="F:GTP binding"/>
    <property type="evidence" value="ECO:0007669"/>
    <property type="project" value="UniProtKB-KW"/>
</dbReference>
<organism evidence="24 25">
    <name type="scientific">Mycobacterium liflandii (strain 128FXT)</name>
    <dbReference type="NCBI Taxonomy" id="459424"/>
    <lineage>
        <taxon>Bacteria</taxon>
        <taxon>Bacillati</taxon>
        <taxon>Actinomycetota</taxon>
        <taxon>Actinomycetes</taxon>
        <taxon>Mycobacteriales</taxon>
        <taxon>Mycobacteriaceae</taxon>
        <taxon>Mycobacterium</taxon>
        <taxon>Mycobacterium ulcerans group</taxon>
    </lineage>
</organism>
<gene>
    <name evidence="20 24" type="primary">ftsH</name>
    <name evidence="19" type="synonym">folE</name>
    <name evidence="24" type="ordered locus">MULP_05374</name>
</gene>
<evidence type="ECO:0000259" key="23">
    <source>
        <dbReference type="SMART" id="SM00382"/>
    </source>
</evidence>
<dbReference type="Pfam" id="PF00004">
    <property type="entry name" value="AAA"/>
    <property type="match status" value="1"/>
</dbReference>
<dbReference type="GO" id="GO:0016887">
    <property type="term" value="F:ATP hydrolysis activity"/>
    <property type="evidence" value="ECO:0007669"/>
    <property type="project" value="UniProtKB-UniRule"/>
</dbReference>
<evidence type="ECO:0000256" key="2">
    <source>
        <dbReference type="ARBA" id="ARBA00004370"/>
    </source>
</evidence>
<dbReference type="PROSITE" id="PS00859">
    <property type="entry name" value="GTP_CYCLOHYDROL_1_1"/>
    <property type="match status" value="1"/>
</dbReference>
<comment type="pathway">
    <text evidence="3 19">Cofactor biosynthesis; 7,8-dihydroneopterin triphosphate biosynthesis; 7,8-dihydroneopterin triphosphate from GTP: step 1/1.</text>
</comment>
<dbReference type="Pfam" id="PF01227">
    <property type="entry name" value="GTP_cyclohydroI"/>
    <property type="match status" value="1"/>
</dbReference>
<dbReference type="EMBL" id="CP003899">
    <property type="protein sequence ID" value="AGC64804.1"/>
    <property type="molecule type" value="Genomic_DNA"/>
</dbReference>
<evidence type="ECO:0000256" key="11">
    <source>
        <dbReference type="ARBA" id="ARBA00022741"/>
    </source>
</evidence>
<keyword evidence="19" id="KW-0342">GTP-binding</keyword>
<dbReference type="FunFam" id="1.10.286.10:FF:000001">
    <property type="entry name" value="GTP cyclohydrolase 1"/>
    <property type="match status" value="1"/>
</dbReference>
<dbReference type="InterPro" id="IPR037219">
    <property type="entry name" value="Peptidase_M41-like"/>
</dbReference>
<comment type="function">
    <text evidence="20">Acts as a processive, ATP-dependent zinc metallopeptidase for both cytoplasmic and membrane proteins. Plays a role in the quality control of integral membrane proteins.</text>
</comment>
<evidence type="ECO:0000256" key="18">
    <source>
        <dbReference type="ARBA" id="ARBA00061570"/>
    </source>
</evidence>
<keyword evidence="16 20" id="KW-0482">Metalloprotease</keyword>
<dbReference type="GO" id="GO:0030163">
    <property type="term" value="P:protein catabolic process"/>
    <property type="evidence" value="ECO:0007669"/>
    <property type="project" value="UniProtKB-UniRule"/>
</dbReference>
<keyword evidence="10 20" id="KW-0479">Metal-binding</keyword>
<evidence type="ECO:0000256" key="1">
    <source>
        <dbReference type="ARBA" id="ARBA00001052"/>
    </source>
</evidence>
<evidence type="ECO:0000256" key="4">
    <source>
        <dbReference type="ARBA" id="ARBA00008085"/>
    </source>
</evidence>
<evidence type="ECO:0000256" key="5">
    <source>
        <dbReference type="ARBA" id="ARBA00010044"/>
    </source>
</evidence>
<dbReference type="HAMAP" id="MF_00223">
    <property type="entry name" value="FolE"/>
    <property type="match status" value="1"/>
</dbReference>
<dbReference type="Gene3D" id="3.40.50.300">
    <property type="entry name" value="P-loop containing nucleotide triphosphate hydrolases"/>
    <property type="match status" value="1"/>
</dbReference>
<evidence type="ECO:0000256" key="10">
    <source>
        <dbReference type="ARBA" id="ARBA00022723"/>
    </source>
</evidence>
<dbReference type="InterPro" id="IPR043134">
    <property type="entry name" value="GTP-CH-I_N"/>
</dbReference>
<evidence type="ECO:0000313" key="25">
    <source>
        <dbReference type="Proteomes" id="UP000011157"/>
    </source>
</evidence>
<dbReference type="NCBIfam" id="NF006826">
    <property type="entry name" value="PRK09347.1-3"/>
    <property type="match status" value="1"/>
</dbReference>
<keyword evidence="6 20" id="KW-1003">Cell membrane</keyword>
<evidence type="ECO:0000256" key="9">
    <source>
        <dbReference type="ARBA" id="ARBA00022692"/>
    </source>
</evidence>
<dbReference type="SUPFAM" id="SSF55620">
    <property type="entry name" value="Tetrahydrobiopterin biosynthesis enzymes-like"/>
    <property type="match status" value="1"/>
</dbReference>
<dbReference type="GO" id="GO:0046654">
    <property type="term" value="P:tetrahydrofolate biosynthetic process"/>
    <property type="evidence" value="ECO:0007669"/>
    <property type="project" value="UniProtKB-UniRule"/>
</dbReference>
<feature type="binding site" evidence="20">
    <location>
        <position position="425"/>
    </location>
    <ligand>
        <name>Zn(2+)</name>
        <dbReference type="ChEBI" id="CHEBI:29105"/>
        <note>catalytic</note>
    </ligand>
</feature>
<dbReference type="UniPathway" id="UPA00848">
    <property type="reaction ID" value="UER00151"/>
</dbReference>
<feature type="binding site" evidence="20">
    <location>
        <position position="429"/>
    </location>
    <ligand>
        <name>Zn(2+)</name>
        <dbReference type="ChEBI" id="CHEBI:29105"/>
        <note>catalytic</note>
    </ligand>
</feature>
<comment type="catalytic activity">
    <reaction evidence="1 19">
        <text>GTP + H2O = 7,8-dihydroneopterin 3'-triphosphate + formate + H(+)</text>
        <dbReference type="Rhea" id="RHEA:17473"/>
        <dbReference type="ChEBI" id="CHEBI:15377"/>
        <dbReference type="ChEBI" id="CHEBI:15378"/>
        <dbReference type="ChEBI" id="CHEBI:15740"/>
        <dbReference type="ChEBI" id="CHEBI:37565"/>
        <dbReference type="ChEBI" id="CHEBI:58462"/>
        <dbReference type="EC" id="3.5.4.16"/>
    </reaction>
</comment>
<keyword evidence="13 20" id="KW-0862">Zinc</keyword>
<dbReference type="PANTHER" id="PTHR23076">
    <property type="entry name" value="METALLOPROTEASE M41 FTSH"/>
    <property type="match status" value="1"/>
</dbReference>
<evidence type="ECO:0000256" key="21">
    <source>
        <dbReference type="RuleBase" id="RU003651"/>
    </source>
</evidence>
<dbReference type="FunFam" id="1.20.58.760:FF:000002">
    <property type="entry name" value="ATP-dependent zinc metalloprotease FtsH"/>
    <property type="match status" value="1"/>
</dbReference>
<dbReference type="FunFam" id="1.10.8.60:FF:000001">
    <property type="entry name" value="ATP-dependent zinc metalloprotease FtsH"/>
    <property type="match status" value="1"/>
</dbReference>
<dbReference type="Gene3D" id="1.20.58.760">
    <property type="entry name" value="Peptidase M41"/>
    <property type="match status" value="1"/>
</dbReference>
<feature type="transmembrane region" description="Helical" evidence="20">
    <location>
        <begin position="115"/>
        <end position="132"/>
    </location>
</feature>
<comment type="similarity">
    <text evidence="4 19">Belongs to the GTP cyclohydrolase I family.</text>
</comment>
<dbReference type="InterPro" id="IPR027417">
    <property type="entry name" value="P-loop_NTPase"/>
</dbReference>
<dbReference type="Gene3D" id="1.10.8.60">
    <property type="match status" value="1"/>
</dbReference>
<feature type="domain" description="AAA+ ATPase" evidence="23">
    <location>
        <begin position="195"/>
        <end position="334"/>
    </location>
</feature>
<feature type="binding site" evidence="19">
    <location>
        <position position="839"/>
    </location>
    <ligand>
        <name>Zn(2+)</name>
        <dbReference type="ChEBI" id="CHEBI:29105"/>
    </ligand>
</feature>
<dbReference type="GO" id="GO:0005524">
    <property type="term" value="F:ATP binding"/>
    <property type="evidence" value="ECO:0007669"/>
    <property type="project" value="UniProtKB-UniRule"/>
</dbReference>
<dbReference type="SMART" id="SM00382">
    <property type="entry name" value="AAA"/>
    <property type="match status" value="1"/>
</dbReference>
<dbReference type="PROSITE" id="PS00674">
    <property type="entry name" value="AAA"/>
    <property type="match status" value="1"/>
</dbReference>
<dbReference type="InterPro" id="IPR005936">
    <property type="entry name" value="FtsH"/>
</dbReference>
<comment type="similarity">
    <text evidence="18 20">In the central section; belongs to the AAA ATPase family.</text>
</comment>
<dbReference type="GO" id="GO:0004222">
    <property type="term" value="F:metalloendopeptidase activity"/>
    <property type="evidence" value="ECO:0007669"/>
    <property type="project" value="InterPro"/>
</dbReference>
<evidence type="ECO:0000256" key="14">
    <source>
        <dbReference type="ARBA" id="ARBA00022840"/>
    </source>
</evidence>
<keyword evidence="14 20" id="KW-0067">ATP-binding</keyword>
<dbReference type="CDD" id="cd19501">
    <property type="entry name" value="RecA-like_FtsH"/>
    <property type="match status" value="1"/>
</dbReference>
<feature type="compositionally biased region" description="Low complexity" evidence="22">
    <location>
        <begin position="650"/>
        <end position="665"/>
    </location>
</feature>
<dbReference type="Gene3D" id="1.10.286.10">
    <property type="match status" value="1"/>
</dbReference>
<feature type="binding site" evidence="20">
    <location>
        <position position="501"/>
    </location>
    <ligand>
        <name>Zn(2+)</name>
        <dbReference type="ChEBI" id="CHEBI:29105"/>
        <note>catalytic</note>
    </ligand>
</feature>
<dbReference type="InterPro" id="IPR000642">
    <property type="entry name" value="Peptidase_M41"/>
</dbReference>
<dbReference type="InterPro" id="IPR003593">
    <property type="entry name" value="AAA+_ATPase"/>
</dbReference>
<evidence type="ECO:0000256" key="3">
    <source>
        <dbReference type="ARBA" id="ARBA00005080"/>
    </source>
</evidence>
<dbReference type="GO" id="GO:0005886">
    <property type="term" value="C:plasma membrane"/>
    <property type="evidence" value="ECO:0007669"/>
    <property type="project" value="UniProtKB-SubCell"/>
</dbReference>
<dbReference type="EC" id="3.4.24.-" evidence="20"/>
<accession>L7VHC7</accession>
<keyword evidence="7 19" id="KW-0554">One-carbon metabolism</keyword>
<dbReference type="InterPro" id="IPR003960">
    <property type="entry name" value="ATPase_AAA_CS"/>
</dbReference>
<evidence type="ECO:0000256" key="7">
    <source>
        <dbReference type="ARBA" id="ARBA00022563"/>
    </source>
</evidence>
<keyword evidence="17 20" id="KW-0472">Membrane</keyword>
<dbReference type="InterPro" id="IPR001474">
    <property type="entry name" value="GTP_CycHdrlase_I"/>
</dbReference>
<dbReference type="Pfam" id="PF01434">
    <property type="entry name" value="Peptidase_M41"/>
    <property type="match status" value="1"/>
</dbReference>
<dbReference type="GO" id="GO:0003934">
    <property type="term" value="F:GTP cyclohydrolase I activity"/>
    <property type="evidence" value="ECO:0007669"/>
    <property type="project" value="UniProtKB-UniRule"/>
</dbReference>
<dbReference type="NCBIfam" id="TIGR01241">
    <property type="entry name" value="FtsH_fam"/>
    <property type="match status" value="1"/>
</dbReference>
<keyword evidence="15 20" id="KW-1133">Transmembrane helix</keyword>
<dbReference type="Pfam" id="PF06480">
    <property type="entry name" value="FtsH_ext"/>
    <property type="match status" value="1"/>
</dbReference>
<feature type="region of interest" description="Disordered" evidence="22">
    <location>
        <begin position="615"/>
        <end position="765"/>
    </location>
</feature>
<reference evidence="24 25" key="1">
    <citation type="journal article" date="2013" name="J. Bacteriol.">
        <title>Complete Genome Sequence of the Frog Pathogen Mycobacterium ulcerans Ecovar Liflandii.</title>
        <authorList>
            <person name="Tobias N.J."/>
            <person name="Doig K.D."/>
            <person name="Medema M.H."/>
            <person name="Chen H."/>
            <person name="Haring V."/>
            <person name="Moore R."/>
            <person name="Seemann T."/>
            <person name="Stinear T.P."/>
        </authorList>
    </citation>
    <scope>NUCLEOTIDE SEQUENCE [LARGE SCALE GENOMIC DNA]</scope>
    <source>
        <strain evidence="24 25">128FXT</strain>
    </source>
</reference>
<dbReference type="InterPro" id="IPR020602">
    <property type="entry name" value="GTP_CycHdrlase_I_dom"/>
</dbReference>
<keyword evidence="12 20" id="KW-0378">Hydrolase</keyword>
<comment type="similarity">
    <text evidence="21">Belongs to the AAA ATPase family.</text>
</comment>
<dbReference type="EC" id="3.5.4.16" evidence="19"/>
<evidence type="ECO:0000256" key="22">
    <source>
        <dbReference type="SAM" id="MobiDB-lite"/>
    </source>
</evidence>
<evidence type="ECO:0000256" key="6">
    <source>
        <dbReference type="ARBA" id="ARBA00022475"/>
    </source>
</evidence>
<sequence>MNRKNVIRTVTAVAVVVVLGWSFFYFSDDTRGYKPVDTSVAMSQINADNVKSAQIDDREQQLRLVLKKSSSDTDGSDKVITKYPTGYAVDLFNALTAKNAKVSTVVNQGSILGELLVYVLPLLLLVGLFVMFSRMQGGARMGFGFGKSRAKQLSKDMPKTTFADVAGVDEAVEELYEIKDFLQNPSRYQALGAKIPKGVLLYGPPGTGKTLLARAVAGEAGVPFFTISGSDFVEMFVGVGASRVRDLFEQAKQNSPCIIFVDEIDAVGRQRGAGLGGGHDEREQTLNQLLVEMDGFGDRAGVILIAATNRPDILDPALLRPGRFDRQIPVTNPDLAGRRAVLRVHSKGKPIADGADLDGLAKRTVGMTGADLANVINEAALLTARENGTVITGPALEEAVDRVIGGPRRKGRIISEHEKKITAYHEGGHTLAAWAMPDIDPVYKVTILARGRTGGHAVAVPEEDKGLRTRSEMIAQLVFAMGGRAAEELVFREPTTGAVSDIEQATKVARAMVTEYGMSARLGAVKYGTEHGDPFLGRSMGTQSDYSHEVAREIDEEVRKLIEAAHTEAWEILTEYRDVLDTLAGQLLEKETLHRPELESIFSDVEKRPRLTMFDDFGGRIPSDKPPIKTPGELAIERGEPWPQPMPEPAFKQAIAQATQAARSASEGTGRGPNGSRGADANPGSHPDYGAPAGWRAPGWPPPSERPQPSGYSPDQPSDTDESSEQQDRDVSRSNPRPTADERRVAMTQLDSRTEATTTRAFDQPRAEAAVRELLLAIGEDPDRGGLRDTPARVARAYREIFAGLYTDPDAVLNTMFDEDHDELVLIKEIPLYSTCEHHLVSFHGVAHVGYIPGRDGRVTGLSKIARLVDLYAKRPQVQERLTSQIADALVKRLGPRGVIVVVEAEHLCMAMRGVRKPGAVTTTSAVRGQFKTDAASRAEALDLILRK</sequence>
<dbReference type="SUPFAM" id="SSF140990">
    <property type="entry name" value="FtsH protease domain-like"/>
    <property type="match status" value="1"/>
</dbReference>
<feature type="transmembrane region" description="Helical" evidence="20">
    <location>
        <begin position="7"/>
        <end position="26"/>
    </location>
</feature>
<dbReference type="SMR" id="L7VHC7"/>
<evidence type="ECO:0000256" key="13">
    <source>
        <dbReference type="ARBA" id="ARBA00022833"/>
    </source>
</evidence>
<dbReference type="InterPro" id="IPR011546">
    <property type="entry name" value="Pept_M41_FtsH_extracell"/>
</dbReference>
<proteinExistence type="inferred from homology"/>
<keyword evidence="25" id="KW-1185">Reference proteome</keyword>
<evidence type="ECO:0000256" key="15">
    <source>
        <dbReference type="ARBA" id="ARBA00022989"/>
    </source>
</evidence>
<dbReference type="InterPro" id="IPR018234">
    <property type="entry name" value="GTP_CycHdrlase_I_CS"/>
</dbReference>
<dbReference type="PATRIC" id="fig|459424.11.peg.5525"/>
<evidence type="ECO:0000256" key="19">
    <source>
        <dbReference type="HAMAP-Rule" id="MF_00223"/>
    </source>
</evidence>
<evidence type="ECO:0000313" key="24">
    <source>
        <dbReference type="EMBL" id="AGC64804.1"/>
    </source>
</evidence>
<dbReference type="GO" id="GO:0008270">
    <property type="term" value="F:zinc ion binding"/>
    <property type="evidence" value="ECO:0007669"/>
    <property type="project" value="UniProtKB-UniRule"/>
</dbReference>
<dbReference type="MEROPS" id="M41.015"/>
<dbReference type="HAMAP" id="MF_01458">
    <property type="entry name" value="FtsH"/>
    <property type="match status" value="1"/>
</dbReference>
<comment type="similarity">
    <text evidence="5 20">In the C-terminal section; belongs to the peptidase M41 family.</text>
</comment>
<dbReference type="Pfam" id="PF17862">
    <property type="entry name" value="AAA_lid_3"/>
    <property type="match status" value="1"/>
</dbReference>
<name>L7VHC7_MYCL1</name>
<evidence type="ECO:0000256" key="17">
    <source>
        <dbReference type="ARBA" id="ARBA00023136"/>
    </source>
</evidence>
<comment type="subcellular location">
    <subcellularLocation>
        <location evidence="20">Cell membrane</location>
        <topology evidence="20">Multi-pass membrane protein</topology>
        <orientation evidence="20">Cytoplasmic side</orientation>
    </subcellularLocation>
    <subcellularLocation>
        <location evidence="2">Membrane</location>
    </subcellularLocation>
</comment>
<dbReference type="GO" id="GO:0006508">
    <property type="term" value="P:proteolysis"/>
    <property type="evidence" value="ECO:0007669"/>
    <property type="project" value="UniProtKB-KW"/>
</dbReference>
<feature type="binding site" evidence="19">
    <location>
        <position position="836"/>
    </location>
    <ligand>
        <name>Zn(2+)</name>
        <dbReference type="ChEBI" id="CHEBI:29105"/>
    </ligand>
</feature>
<dbReference type="FunFam" id="3.30.1130.10:FF:000001">
    <property type="entry name" value="GTP cyclohydrolase 1"/>
    <property type="match status" value="1"/>
</dbReference>
<dbReference type="FunFam" id="3.40.50.300:FF:000001">
    <property type="entry name" value="ATP-dependent zinc metalloprotease FtsH"/>
    <property type="match status" value="1"/>
</dbReference>
<keyword evidence="9 20" id="KW-0812">Transmembrane</keyword>
<dbReference type="NCBIfam" id="TIGR00063">
    <property type="entry name" value="folE"/>
    <property type="match status" value="1"/>
</dbReference>
<evidence type="ECO:0000256" key="20">
    <source>
        <dbReference type="HAMAP-Rule" id="MF_01458"/>
    </source>
</evidence>
<dbReference type="HOGENOM" id="CLU_000688_16_1_11"/>
<evidence type="ECO:0000256" key="12">
    <source>
        <dbReference type="ARBA" id="ARBA00022801"/>
    </source>
</evidence>
<dbReference type="KEGG" id="mli:MULP_05374"/>
<dbReference type="Proteomes" id="UP000011157">
    <property type="component" value="Chromosome"/>
</dbReference>
<comment type="subunit">
    <text evidence="19">Homopolymer.</text>
</comment>
<dbReference type="SUPFAM" id="SSF52540">
    <property type="entry name" value="P-loop containing nucleoside triphosphate hydrolases"/>
    <property type="match status" value="1"/>
</dbReference>
<comment type="subunit">
    <text evidence="20">Homohexamer.</text>
</comment>
<protein>
    <recommendedName>
        <fullName evidence="19 20">Multifunctional fusion protein</fullName>
    </recommendedName>
    <domain>
        <recommendedName>
            <fullName evidence="19">GTP cyclohydrolase 1</fullName>
            <ecNumber evidence="19">3.5.4.16</ecNumber>
        </recommendedName>
        <alternativeName>
            <fullName evidence="19">GTP cyclohydrolase I</fullName>
            <shortName evidence="19">GTP-CH-I</shortName>
        </alternativeName>
    </domain>
    <domain>
        <recommendedName>
            <fullName evidence="20">ATP-dependent zinc metalloprotease FtsH</fullName>
            <ecNumber evidence="20">3.4.24.-</ecNumber>
        </recommendedName>
    </domain>
</protein>
<keyword evidence="8 20" id="KW-0645">Protease</keyword>
<keyword evidence="11 20" id="KW-0547">Nucleotide-binding</keyword>
<dbReference type="NCBIfam" id="NF006825">
    <property type="entry name" value="PRK09347.1-2"/>
    <property type="match status" value="1"/>
</dbReference>
<feature type="binding site" evidence="20">
    <location>
        <begin position="203"/>
        <end position="210"/>
    </location>
    <ligand>
        <name>ATP</name>
        <dbReference type="ChEBI" id="CHEBI:30616"/>
    </ligand>
</feature>